<evidence type="ECO:0000256" key="5">
    <source>
        <dbReference type="ARBA" id="ARBA00022801"/>
    </source>
</evidence>
<dbReference type="Pfam" id="PF00326">
    <property type="entry name" value="Peptidase_S9"/>
    <property type="match status" value="1"/>
</dbReference>
<feature type="region of interest" description="Disordered" evidence="7">
    <location>
        <begin position="255"/>
        <end position="282"/>
    </location>
</feature>
<dbReference type="InterPro" id="IPR001375">
    <property type="entry name" value="Peptidase_S9_cat"/>
</dbReference>
<feature type="domain" description="DUF7924" evidence="10">
    <location>
        <begin position="36"/>
        <end position="238"/>
    </location>
</feature>
<protein>
    <recommendedName>
        <fullName evidence="3">prolyl oligopeptidase</fullName>
        <ecNumber evidence="3">3.4.21.26</ecNumber>
    </recommendedName>
</protein>
<keyword evidence="5" id="KW-0378">Hydrolase</keyword>
<feature type="compositionally biased region" description="Acidic residues" evidence="7">
    <location>
        <begin position="273"/>
        <end position="282"/>
    </location>
</feature>
<evidence type="ECO:0000259" key="9">
    <source>
        <dbReference type="Pfam" id="PF02897"/>
    </source>
</evidence>
<dbReference type="Pfam" id="PF02897">
    <property type="entry name" value="Peptidase_S9_N"/>
    <property type="match status" value="1"/>
</dbReference>
<evidence type="ECO:0000259" key="8">
    <source>
        <dbReference type="Pfam" id="PF00326"/>
    </source>
</evidence>
<dbReference type="PANTHER" id="PTHR42881">
    <property type="entry name" value="PROLYL ENDOPEPTIDASE"/>
    <property type="match status" value="1"/>
</dbReference>
<evidence type="ECO:0000256" key="3">
    <source>
        <dbReference type="ARBA" id="ARBA00011897"/>
    </source>
</evidence>
<evidence type="ECO:0000256" key="1">
    <source>
        <dbReference type="ARBA" id="ARBA00001070"/>
    </source>
</evidence>
<sequence length="976" mass="105833">MPANWDAIQAALFQPHQSSTSSQISDNMFRTFQNNNFRAMNEEAVMTNVIPFILGTNIDNSEGRQSQVSGQNIIFNNLVPLTDDTIVPPKPDLYYGAHPKTLSCHVRKALGHHIMPSKMKHMPLAPNFFLEVKGPGGTSGVALRQVRYAGAIGSRALHSLQNYGTETQEQQYDGNAYTFSVTYYGGTLQLYAHHVTAPVHTGGRPEHHMTFVDGWLMTSSLDNLRRGVTAFRNIRDLAQQYRDVFIQSANEAVGKATAQSSTRHPSSMKETAEKEEDGDEDAEYDWLEEATAPACLEWSAAETKLATDHLDALPQKKMVEERLRELLAKEAAPAERQLAGKLFRLEKTAANPLGVFEVADKNPDGSAAGDWRVVIDIGELSKAEGKSYVFVDFDLQSRVLGGPHATRVLLYLSDGGSDLVEVLEVDAVNGGVLPGGFRAGPDRLAVCYLGPEHILIQTSVTNGLKTAAGMPCTAFIWKRGTDLRDAREVYTAPATDAISLLTSVGPPENGSAIITRAIDYTTWAHYSVTLDGTVTELPLPRKQCLLVPPRTTAEHLVVSLVDKATVRGVEVPAGSILACTVDPAVPEDERVSVVFAPGDNEYTPHVVADGVQASRSRVYLTATKDGQERRQLMQWDKASRTWSVLRSTPIATGSHISLLGGDYYSENFVVSESGLLRPTVSWIETDDGTRSEFYAQPAVFDVDKFQLQQLSAVSKDGTSVDYVLLSPRDTTSADAGQLPVLATAYGVMGISMMMRHLDSILGGVSLVPWLESGGALAVALVRGGSERGPEWHEAAQGTRRQKSYDDFIAVAEKLVSDGITAPRHIGVFGASGGGLLAAVMAVQRPDLFGAVVADVPMTDMIRFPLLGMGGAWVKEYGDPSDPAMIDAIRAYSPLHNIVNDAPTPYPPQLVTVSTKDDRVGVGHARKFVAKMKDAGAPDIFLHEDSAGGHYVSDSFKNAQLMSRRVAFLINRLQSSA</sequence>
<evidence type="ECO:0000313" key="11">
    <source>
        <dbReference type="EMBL" id="CAK7220300.1"/>
    </source>
</evidence>
<evidence type="ECO:0000256" key="6">
    <source>
        <dbReference type="ARBA" id="ARBA00022825"/>
    </source>
</evidence>
<dbReference type="PRINTS" id="PR00862">
    <property type="entry name" value="PROLIGOPTASE"/>
</dbReference>
<comment type="similarity">
    <text evidence="2">Belongs to the peptidase S9A family.</text>
</comment>
<dbReference type="Proteomes" id="UP001642405">
    <property type="component" value="Unassembled WGS sequence"/>
</dbReference>
<dbReference type="Gene3D" id="3.40.50.1820">
    <property type="entry name" value="alpha/beta hydrolase"/>
    <property type="match status" value="1"/>
</dbReference>
<dbReference type="InterPro" id="IPR057684">
    <property type="entry name" value="DUF7924"/>
</dbReference>
<dbReference type="SUPFAM" id="SSF53474">
    <property type="entry name" value="alpha/beta-Hydrolases"/>
    <property type="match status" value="1"/>
</dbReference>
<organism evidence="11 12">
    <name type="scientific">Sporothrix curviconia</name>
    <dbReference type="NCBI Taxonomy" id="1260050"/>
    <lineage>
        <taxon>Eukaryota</taxon>
        <taxon>Fungi</taxon>
        <taxon>Dikarya</taxon>
        <taxon>Ascomycota</taxon>
        <taxon>Pezizomycotina</taxon>
        <taxon>Sordariomycetes</taxon>
        <taxon>Sordariomycetidae</taxon>
        <taxon>Ophiostomatales</taxon>
        <taxon>Ophiostomataceae</taxon>
        <taxon>Sporothrix</taxon>
    </lineage>
</organism>
<feature type="domain" description="Peptidase S9 prolyl oligopeptidase catalytic" evidence="8">
    <location>
        <begin position="769"/>
        <end position="973"/>
    </location>
</feature>
<evidence type="ECO:0000259" key="10">
    <source>
        <dbReference type="Pfam" id="PF25545"/>
    </source>
</evidence>
<gene>
    <name evidence="11" type="ORF">SCUCBS95973_004112</name>
</gene>
<comment type="caution">
    <text evidence="11">The sequence shown here is derived from an EMBL/GenBank/DDBJ whole genome shotgun (WGS) entry which is preliminary data.</text>
</comment>
<comment type="catalytic activity">
    <reaction evidence="1">
        <text>Hydrolysis of Pro-|-Xaa &gt;&gt; Ala-|-Xaa in oligopeptides.</text>
        <dbReference type="EC" id="3.4.21.26"/>
    </reaction>
</comment>
<evidence type="ECO:0000256" key="7">
    <source>
        <dbReference type="SAM" id="MobiDB-lite"/>
    </source>
</evidence>
<accession>A0ABP0BKY5</accession>
<keyword evidence="4" id="KW-0645">Protease</keyword>
<evidence type="ECO:0000256" key="4">
    <source>
        <dbReference type="ARBA" id="ARBA00022670"/>
    </source>
</evidence>
<evidence type="ECO:0000256" key="2">
    <source>
        <dbReference type="ARBA" id="ARBA00005228"/>
    </source>
</evidence>
<dbReference type="InterPro" id="IPR051167">
    <property type="entry name" value="Prolyl_oligopep/macrocyclase"/>
</dbReference>
<proteinExistence type="inferred from homology"/>
<dbReference type="EMBL" id="CAWUHB010000019">
    <property type="protein sequence ID" value="CAK7220300.1"/>
    <property type="molecule type" value="Genomic_DNA"/>
</dbReference>
<dbReference type="PANTHER" id="PTHR42881:SF2">
    <property type="entry name" value="PROLYL ENDOPEPTIDASE"/>
    <property type="match status" value="1"/>
</dbReference>
<keyword evidence="12" id="KW-1185">Reference proteome</keyword>
<name>A0ABP0BKY5_9PEZI</name>
<dbReference type="SUPFAM" id="SSF50993">
    <property type="entry name" value="Peptidase/esterase 'gauge' domain"/>
    <property type="match status" value="1"/>
</dbReference>
<dbReference type="InterPro" id="IPR002470">
    <property type="entry name" value="Peptidase_S9A"/>
</dbReference>
<keyword evidence="6" id="KW-0720">Serine protease</keyword>
<reference evidence="11 12" key="1">
    <citation type="submission" date="2024-01" db="EMBL/GenBank/DDBJ databases">
        <authorList>
            <person name="Allen C."/>
            <person name="Tagirdzhanova G."/>
        </authorList>
    </citation>
    <scope>NUCLEOTIDE SEQUENCE [LARGE SCALE GENOMIC DNA]</scope>
</reference>
<dbReference type="Pfam" id="PF25545">
    <property type="entry name" value="DUF7924"/>
    <property type="match status" value="1"/>
</dbReference>
<feature type="domain" description="Peptidase S9A N-terminal" evidence="9">
    <location>
        <begin position="283"/>
        <end position="680"/>
    </location>
</feature>
<dbReference type="InterPro" id="IPR023302">
    <property type="entry name" value="Pept_S9A_N"/>
</dbReference>
<dbReference type="EC" id="3.4.21.26" evidence="3"/>
<dbReference type="Gene3D" id="2.130.10.120">
    <property type="entry name" value="Prolyl oligopeptidase, N-terminal domain"/>
    <property type="match status" value="1"/>
</dbReference>
<dbReference type="InterPro" id="IPR029058">
    <property type="entry name" value="AB_hydrolase_fold"/>
</dbReference>
<evidence type="ECO:0000313" key="12">
    <source>
        <dbReference type="Proteomes" id="UP001642405"/>
    </source>
</evidence>